<comment type="subcellular location">
    <subcellularLocation>
        <location evidence="1">Cytoplasm</location>
        <location evidence="1">Cytoskeleton</location>
    </subcellularLocation>
</comment>
<dbReference type="PANTHER" id="PTHR45703">
    <property type="entry name" value="DYNEIN HEAVY CHAIN"/>
    <property type="match status" value="1"/>
</dbReference>
<evidence type="ECO:0000256" key="13">
    <source>
        <dbReference type="SAM" id="MobiDB-lite"/>
    </source>
</evidence>
<evidence type="ECO:0000259" key="18">
    <source>
        <dbReference type="Pfam" id="PF18199"/>
    </source>
</evidence>
<keyword evidence="5" id="KW-0493">Microtubule</keyword>
<dbReference type="InterPro" id="IPR035706">
    <property type="entry name" value="AAA_9"/>
</dbReference>
<feature type="domain" description="Dynein heavy chain ATP-binding dynein motor region" evidence="16">
    <location>
        <begin position="460"/>
        <end position="679"/>
    </location>
</feature>
<evidence type="ECO:0000256" key="6">
    <source>
        <dbReference type="ARBA" id="ARBA00022741"/>
    </source>
</evidence>
<protein>
    <recommendedName>
        <fullName evidence="3">Dynein heavy chain, cytoplasmic</fullName>
    </recommendedName>
</protein>
<keyword evidence="8" id="KW-0243">Dynein</keyword>
<evidence type="ECO:0000256" key="7">
    <source>
        <dbReference type="ARBA" id="ARBA00022840"/>
    </source>
</evidence>
<dbReference type="GO" id="GO:0072384">
    <property type="term" value="P:organelle transport along microtubule"/>
    <property type="evidence" value="ECO:0007669"/>
    <property type="project" value="UniProtKB-ARBA"/>
</dbReference>
<evidence type="ECO:0000259" key="16">
    <source>
        <dbReference type="Pfam" id="PF12781"/>
    </source>
</evidence>
<dbReference type="InterPro" id="IPR026983">
    <property type="entry name" value="DHC"/>
</dbReference>
<comment type="similarity">
    <text evidence="2">Belongs to the dynein heavy chain family.</text>
</comment>
<name>A0A0D1DSG8_MYCMD</name>
<dbReference type="InterPro" id="IPR041658">
    <property type="entry name" value="AAA_lid_11"/>
</dbReference>
<dbReference type="Proteomes" id="UP000000561">
    <property type="component" value="Chromosome 14"/>
</dbReference>
<dbReference type="OMA" id="ISHFYQF"/>
<dbReference type="FunFam" id="1.10.8.720:FF:000003">
    <property type="entry name" value="Cytoplasmic dynein heavy chain 2"/>
    <property type="match status" value="1"/>
</dbReference>
<dbReference type="OrthoDB" id="447173at2759"/>
<dbReference type="FunFam" id="3.40.50.300:FF:000373">
    <property type="entry name" value="Cytoplasmic dynein heavy chain 2"/>
    <property type="match status" value="1"/>
</dbReference>
<keyword evidence="10" id="KW-0505">Motor protein</keyword>
<dbReference type="FunFam" id="1.20.920.20:FF:000002">
    <property type="entry name" value="Cytoplasmic dynein 1 heavy chain"/>
    <property type="match status" value="1"/>
</dbReference>
<feature type="domain" description="Dynein heavy chain region D6 P-loop" evidence="14">
    <location>
        <begin position="961"/>
        <end position="1068"/>
    </location>
</feature>
<dbReference type="FunFam" id="1.10.8.1220:FF:000007">
    <property type="entry name" value="Cytoplasmic dynein heavy chain 2"/>
    <property type="match status" value="1"/>
</dbReference>
<evidence type="ECO:0000256" key="12">
    <source>
        <dbReference type="SAM" id="Coils"/>
    </source>
</evidence>
<keyword evidence="4" id="KW-0963">Cytoplasm</keyword>
<evidence type="ECO:0000313" key="19">
    <source>
        <dbReference type="EMBL" id="KIS67269.1"/>
    </source>
</evidence>
<accession>A0A0D1DSG8</accession>
<evidence type="ECO:0000313" key="20">
    <source>
        <dbReference type="Proteomes" id="UP000000561"/>
    </source>
</evidence>
<dbReference type="Gene3D" id="1.20.920.20">
    <property type="match status" value="2"/>
</dbReference>
<dbReference type="FunFam" id="3.40.50.300:FF:000122">
    <property type="entry name" value="Cytoplasmic dynein 1 heavy chain"/>
    <property type="match status" value="1"/>
</dbReference>
<evidence type="ECO:0000256" key="4">
    <source>
        <dbReference type="ARBA" id="ARBA00022490"/>
    </source>
</evidence>
<evidence type="ECO:0000259" key="14">
    <source>
        <dbReference type="Pfam" id="PF03028"/>
    </source>
</evidence>
<dbReference type="GO" id="GO:0007097">
    <property type="term" value="P:nuclear migration"/>
    <property type="evidence" value="ECO:0007669"/>
    <property type="project" value="UniProtKB-ARBA"/>
</dbReference>
<sequence length="1596" mass="178269">MDVVHVDGAKKAPGDWSPDACRTVAAELTNTLDLGANRQLIVEALVFIHFSVYTFAERLLRRQGRKFHQSPRHFLSFIEYYVQVSNQKRDQLEDQQRFLLVGLDKLRSTVDQVEELQKSLAVKRTQLEAKNAQANQKLQSMVKDQQEAEQKRAASIEIQAALANQEEQIGQRRQVVMADLADAEPAVQDAQASVSNIKKQHLTEVRSMGNPPLPVKNAMESVCIILGHKIESWKTVQAIIRRDDFIASIVNFDTDRQMTRQIREKMIRDYLSKPGYDFATIDRASKACGPLAKWVIAQVRFSEILDKVGPLRDEVQSLEQQAEDTKLQASEIVVMISELENSIATYKDEYAALISETQAIKSEMERVQNRVSRSMQLLDSLSSEKHRWETGSRTFDDQMSTIIGDALLSAAMLAYAGYFDQQYRQSMWQYWSDHLREAQIKFKPELSFADYLSTADERLEWQAKSLPADTLCTENAIMLKRWNRYPLIIDPSGQAVDFLLNEYKVQKLTVSSFLDEAFLKALESSLRFGNPLLIQDVEYLDPILNPILNKELRKTGGRVLIRLGSQDIDFSPSFNMFLTTRDPSVEFSPDVCSRVTFVNFTMTRSSLQSQSLDQVLKVERPDTDRKRTDLMKLQGEFRLRLRHLERSLLTALNESEGNILDDDKVIGTLETLKKEAAEVTSKVEETDAIMQEVDQVTAQYVPLAKACSSVFFVLDQLHLISHFYQFSLRFFLDIFDFVLRRNPHLDGVTDPKQRLDILMRDLFLVVFHRTSKALAHHDHVMLAMLLAQIKAREEAHADTLDSEEYEFLLEGGNIAAAAAAAAAAGAGSGAGGSEQASHTTKLRGDGEVEAMLDEEQLVRVQVFKRLAFFRTIEEHMETHTEQWLTFLGSNSPETVVPVFWPQEEQSQGLSDQVRKMLVVKCLRPDRIVQAMAAFTSRIFGQDVLGDPGYELGKIVAEEVDASTPIALCSVPGYDASYRVDHLVKLVGARCTPVAMGSQEGFTLADHAITSAARTGNWVLLKNVHLAPSWLSQLEKKMHSLKPNRNFRLFLTCETSPSIPVNFLRASRILMNEPPPGIRASMLDSLKSIAPARLQRGPAETCRLYFLLAFFHATLTERLRYTPLGWSKPFEFNDSDAEAALDIIEGWVAQVAKGRANVDPQQLPWDAIRSLLKQSVYGGKIDNVPDQTLLDSFVDELFCASAYDVDFRLVKDEKDPLVAPDGTKMETFISWVQALPEQQPPQWLALPPSAEKVIAAAQGTALLNKLVKMKQLADDDDDETVSHDRSGSGSGGAQEATTARSTSEGGAASSSASVQPSWMKALRANALQWLTLLPTTVTLFGSDAGSVHDPLYRFWAREHRTGSSLLCAVRNDLQEVVAVCDGDSRQTNHNRTLLTDLPKAVIPQSWRRYSVPKSMTLAEWIVDLRARLEQLERITREASELGAGASGGYDMAEVVLGLLFSPGAYLTATRQSVAHASNVSLENLSLRLLLNDAKAGLEPGKFAIRGLKLQGANWDPEAKRIKLNDGGVTNLGLTALVWEQQQQKQGEGAEGAEQGKVRISVYLNQDRSQALFATMLDVDVGVKGATVAQRAVALRAS</sequence>
<dbReference type="Gene3D" id="6.10.140.1060">
    <property type="match status" value="1"/>
</dbReference>
<dbReference type="FunFam" id="3.10.490.20:FF:000004">
    <property type="entry name" value="Cytoplasmic dynein heavy chain 2"/>
    <property type="match status" value="1"/>
</dbReference>
<keyword evidence="9 12" id="KW-0175">Coiled coil</keyword>
<dbReference type="InterPro" id="IPR041228">
    <property type="entry name" value="Dynein_C"/>
</dbReference>
<dbReference type="Pfam" id="PF12781">
    <property type="entry name" value="AAA_9"/>
    <property type="match status" value="1"/>
</dbReference>
<gene>
    <name evidence="19" type="ORF">UMAG_04372</name>
</gene>
<proteinExistence type="inferred from homology"/>
<dbReference type="Pfam" id="PF12777">
    <property type="entry name" value="MT"/>
    <property type="match status" value="1"/>
</dbReference>
<dbReference type="EMBL" id="CM003153">
    <property type="protein sequence ID" value="KIS67269.1"/>
    <property type="molecule type" value="Genomic_DNA"/>
</dbReference>
<evidence type="ECO:0000256" key="3">
    <source>
        <dbReference type="ARBA" id="ARBA00022197"/>
    </source>
</evidence>
<feature type="domain" description="Dynein heavy chain AAA lid" evidence="17">
    <location>
        <begin position="1102"/>
        <end position="1249"/>
    </location>
</feature>
<evidence type="ECO:0000256" key="1">
    <source>
        <dbReference type="ARBA" id="ARBA00004245"/>
    </source>
</evidence>
<evidence type="ECO:0000256" key="9">
    <source>
        <dbReference type="ARBA" id="ARBA00023054"/>
    </source>
</evidence>
<dbReference type="InParanoid" id="A0A0D1DSG8"/>
<dbReference type="InterPro" id="IPR043160">
    <property type="entry name" value="Dynein_C_barrel"/>
</dbReference>
<feature type="domain" description="Dynein heavy chain C-terminal" evidence="18">
    <location>
        <begin position="1311"/>
        <end position="1593"/>
    </location>
</feature>
<dbReference type="Gene3D" id="1.10.8.720">
    <property type="entry name" value="Region D6 of dynein motor"/>
    <property type="match status" value="1"/>
</dbReference>
<dbReference type="Pfam" id="PF18198">
    <property type="entry name" value="AAA_lid_11"/>
    <property type="match status" value="1"/>
</dbReference>
<feature type="domain" description="Dynein heavy chain coiled coil stalk" evidence="15">
    <location>
        <begin position="101"/>
        <end position="431"/>
    </location>
</feature>
<dbReference type="PANTHER" id="PTHR45703:SF36">
    <property type="entry name" value="DYNEIN HEAVY CHAIN, CYTOPLASMIC"/>
    <property type="match status" value="1"/>
</dbReference>
<dbReference type="InterPro" id="IPR004273">
    <property type="entry name" value="Dynein_heavy_D6_P-loop"/>
</dbReference>
<dbReference type="STRING" id="237631.A0A0D1DSG8"/>
<evidence type="ECO:0000259" key="15">
    <source>
        <dbReference type="Pfam" id="PF12777"/>
    </source>
</evidence>
<dbReference type="GO" id="GO:0051959">
    <property type="term" value="F:dynein light intermediate chain binding"/>
    <property type="evidence" value="ECO:0007669"/>
    <property type="project" value="InterPro"/>
</dbReference>
<evidence type="ECO:0000256" key="11">
    <source>
        <dbReference type="ARBA" id="ARBA00023212"/>
    </source>
</evidence>
<dbReference type="GO" id="GO:0008569">
    <property type="term" value="F:minus-end-directed microtubule motor activity"/>
    <property type="evidence" value="ECO:0007669"/>
    <property type="project" value="InterPro"/>
</dbReference>
<dbReference type="GO" id="GO:0045505">
    <property type="term" value="F:dynein intermediate chain binding"/>
    <property type="evidence" value="ECO:0007669"/>
    <property type="project" value="InterPro"/>
</dbReference>
<dbReference type="Pfam" id="PF03028">
    <property type="entry name" value="Dynein_heavy"/>
    <property type="match status" value="1"/>
</dbReference>
<dbReference type="GO" id="GO:0030286">
    <property type="term" value="C:dynein complex"/>
    <property type="evidence" value="ECO:0007669"/>
    <property type="project" value="UniProtKB-KW"/>
</dbReference>
<dbReference type="GO" id="GO:0005874">
    <property type="term" value="C:microtubule"/>
    <property type="evidence" value="ECO:0007669"/>
    <property type="project" value="UniProtKB-KW"/>
</dbReference>
<dbReference type="Gene3D" id="3.10.490.20">
    <property type="match status" value="1"/>
</dbReference>
<feature type="coiled-coil region" evidence="12">
    <location>
        <begin position="113"/>
        <end position="151"/>
    </location>
</feature>
<dbReference type="Gene3D" id="3.40.50.300">
    <property type="entry name" value="P-loop containing nucleotide triphosphate hydrolases"/>
    <property type="match status" value="2"/>
</dbReference>
<dbReference type="eggNOG" id="KOG3595">
    <property type="taxonomic scope" value="Eukaryota"/>
</dbReference>
<keyword evidence="7" id="KW-0067">ATP-binding</keyword>
<dbReference type="KEGG" id="uma:UMAG_04372"/>
<organism evidence="19 20">
    <name type="scientific">Mycosarcoma maydis</name>
    <name type="common">Corn smut fungus</name>
    <name type="synonym">Ustilago maydis</name>
    <dbReference type="NCBI Taxonomy" id="5270"/>
    <lineage>
        <taxon>Eukaryota</taxon>
        <taxon>Fungi</taxon>
        <taxon>Dikarya</taxon>
        <taxon>Basidiomycota</taxon>
        <taxon>Ustilaginomycotina</taxon>
        <taxon>Ustilaginomycetes</taxon>
        <taxon>Ustilaginales</taxon>
        <taxon>Ustilaginaceae</taxon>
        <taxon>Mycosarcoma</taxon>
    </lineage>
</organism>
<keyword evidence="20" id="KW-1185">Reference proteome</keyword>
<evidence type="ECO:0000256" key="2">
    <source>
        <dbReference type="ARBA" id="ARBA00008887"/>
    </source>
</evidence>
<evidence type="ECO:0000259" key="17">
    <source>
        <dbReference type="Pfam" id="PF18198"/>
    </source>
</evidence>
<dbReference type="InterPro" id="IPR024743">
    <property type="entry name" value="Dynein_HC_stalk"/>
</dbReference>
<evidence type="ECO:0000256" key="8">
    <source>
        <dbReference type="ARBA" id="ARBA00023017"/>
    </source>
</evidence>
<dbReference type="FunFam" id="1.20.1270.280:FF:000004">
    <property type="entry name" value="Cytoplasmic dynein heavy chain 2"/>
    <property type="match status" value="1"/>
</dbReference>
<dbReference type="Gene3D" id="1.20.1270.280">
    <property type="match status" value="1"/>
</dbReference>
<dbReference type="GO" id="GO:0005524">
    <property type="term" value="F:ATP binding"/>
    <property type="evidence" value="ECO:0007669"/>
    <property type="project" value="UniProtKB-KW"/>
</dbReference>
<dbReference type="Pfam" id="PF18199">
    <property type="entry name" value="Dynein_C"/>
    <property type="match status" value="1"/>
</dbReference>
<keyword evidence="6" id="KW-0547">Nucleotide-binding</keyword>
<dbReference type="GeneID" id="23564575"/>
<feature type="compositionally biased region" description="Low complexity" evidence="13">
    <location>
        <begin position="1295"/>
        <end position="1310"/>
    </location>
</feature>
<reference evidence="19 20" key="1">
    <citation type="journal article" date="2006" name="Nature">
        <title>Insights from the genome of the biotrophic fungal plant pathogen Ustilago maydis.</title>
        <authorList>
            <person name="Kamper J."/>
            <person name="Kahmann R."/>
            <person name="Bolker M."/>
            <person name="Ma L.J."/>
            <person name="Brefort T."/>
            <person name="Saville B.J."/>
            <person name="Banuett F."/>
            <person name="Kronstad J.W."/>
            <person name="Gold S.E."/>
            <person name="Muller O."/>
            <person name="Perlin M.H."/>
            <person name="Wosten H.A."/>
            <person name="de Vries R."/>
            <person name="Ruiz-Herrera J."/>
            <person name="Reynaga-Pena C.G."/>
            <person name="Snetselaar K."/>
            <person name="McCann M."/>
            <person name="Perez-Martin J."/>
            <person name="Feldbrugge M."/>
            <person name="Basse C.W."/>
            <person name="Steinberg G."/>
            <person name="Ibeas J.I."/>
            <person name="Holloman W."/>
            <person name="Guzman P."/>
            <person name="Farman M."/>
            <person name="Stajich J.E."/>
            <person name="Sentandreu R."/>
            <person name="Gonzalez-Prieto J.M."/>
            <person name="Kennell J.C."/>
            <person name="Molina L."/>
            <person name="Schirawski J."/>
            <person name="Mendoza-Mendoza A."/>
            <person name="Greilinger D."/>
            <person name="Munch K."/>
            <person name="Rossel N."/>
            <person name="Scherer M."/>
            <person name="Vranes M."/>
            <person name="Ladendorf O."/>
            <person name="Vincon V."/>
            <person name="Fuchs U."/>
            <person name="Sandrock B."/>
            <person name="Meng S."/>
            <person name="Ho E.C."/>
            <person name="Cahill M.J."/>
            <person name="Boyce K.J."/>
            <person name="Klose J."/>
            <person name="Klosterman S.J."/>
            <person name="Deelstra H.J."/>
            <person name="Ortiz-Castellanos L."/>
            <person name="Li W."/>
            <person name="Sanchez-Alonso P."/>
            <person name="Schreier P.H."/>
            <person name="Hauser-Hahn I."/>
            <person name="Vaupel M."/>
            <person name="Koopmann E."/>
            <person name="Friedrich G."/>
            <person name="Voss H."/>
            <person name="Schluter T."/>
            <person name="Margolis J."/>
            <person name="Platt D."/>
            <person name="Swimmer C."/>
            <person name="Gnirke A."/>
            <person name="Chen F."/>
            <person name="Vysotskaia V."/>
            <person name="Mannhaupt G."/>
            <person name="Guldener U."/>
            <person name="Munsterkotter M."/>
            <person name="Haase D."/>
            <person name="Oesterheld M."/>
            <person name="Mewes H.W."/>
            <person name="Mauceli E.W."/>
            <person name="DeCaprio D."/>
            <person name="Wade C.M."/>
            <person name="Butler J."/>
            <person name="Young S."/>
            <person name="Jaffe D.B."/>
            <person name="Calvo S."/>
            <person name="Nusbaum C."/>
            <person name="Galagan J."/>
            <person name="Birren B.W."/>
        </authorList>
    </citation>
    <scope>NUCLEOTIDE SEQUENCE [LARGE SCALE GENOMIC DNA]</scope>
    <source>
        <strain evidence="20">DSM 14603 / FGSC 9021 / UM521</strain>
    </source>
</reference>
<feature type="coiled-coil region" evidence="12">
    <location>
        <begin position="336"/>
        <end position="384"/>
    </location>
</feature>
<dbReference type="InterPro" id="IPR027417">
    <property type="entry name" value="P-loop_NTPase"/>
</dbReference>
<dbReference type="RefSeq" id="XP_011391076.1">
    <property type="nucleotide sequence ID" value="XM_011392774.1"/>
</dbReference>
<keyword evidence="11" id="KW-0206">Cytoskeleton</keyword>
<dbReference type="VEuPathDB" id="FungiDB:UMAG_04372"/>
<dbReference type="InterPro" id="IPR042219">
    <property type="entry name" value="AAA_lid_11_sf"/>
</dbReference>
<feature type="region of interest" description="Disordered" evidence="13">
    <location>
        <begin position="1272"/>
        <end position="1310"/>
    </location>
</feature>
<dbReference type="Gene3D" id="1.10.8.1220">
    <property type="match status" value="1"/>
</dbReference>
<evidence type="ECO:0000256" key="10">
    <source>
        <dbReference type="ARBA" id="ARBA00023175"/>
    </source>
</evidence>
<evidence type="ECO:0000256" key="5">
    <source>
        <dbReference type="ARBA" id="ARBA00022701"/>
    </source>
</evidence>